<dbReference type="EMBL" id="LWRY01000158">
    <property type="protein sequence ID" value="OCX70679.1"/>
    <property type="molecule type" value="Genomic_DNA"/>
</dbReference>
<dbReference type="InterPro" id="IPR046366">
    <property type="entry name" value="MPAB"/>
</dbReference>
<feature type="domain" description="ER-bound oxygenase mpaB/mpaB'/Rubber oxygenase catalytic" evidence="2">
    <location>
        <begin position="60"/>
        <end position="230"/>
    </location>
</feature>
<comment type="caution">
    <text evidence="3">The sequence shown here is derived from an EMBL/GenBank/DDBJ whole genome shotgun (WGS) entry which is preliminary data.</text>
</comment>
<evidence type="ECO:0000313" key="4">
    <source>
        <dbReference type="EMBL" id="OCX70679.1"/>
    </source>
</evidence>
<feature type="compositionally biased region" description="Basic and acidic residues" evidence="1">
    <location>
        <begin position="270"/>
        <end position="285"/>
    </location>
</feature>
<dbReference type="Pfam" id="PF09995">
    <property type="entry name" value="MPAB_Lcp_cat"/>
    <property type="match status" value="1"/>
</dbReference>
<evidence type="ECO:0000313" key="3">
    <source>
        <dbReference type="EMBL" id="OCX67832.1"/>
    </source>
</evidence>
<dbReference type="Proteomes" id="UP000094893">
    <property type="component" value="Unassembled WGS sequence"/>
</dbReference>
<gene>
    <name evidence="4" type="ORF">A6M23_13615</name>
    <name evidence="3" type="ORF">A6P07_19260</name>
</gene>
<evidence type="ECO:0000313" key="5">
    <source>
        <dbReference type="Proteomes" id="UP000094893"/>
    </source>
</evidence>
<proteinExistence type="predicted"/>
<dbReference type="EMBL" id="LWSA01000332">
    <property type="protein sequence ID" value="OCX67832.1"/>
    <property type="molecule type" value="Genomic_DNA"/>
</dbReference>
<evidence type="ECO:0000259" key="2">
    <source>
        <dbReference type="Pfam" id="PF09995"/>
    </source>
</evidence>
<dbReference type="OrthoDB" id="836517at2"/>
<accession>A0A1C2IRJ1</accession>
<dbReference type="AlphaFoldDB" id="A0A1C2IRJ1"/>
<evidence type="ECO:0000256" key="1">
    <source>
        <dbReference type="SAM" id="MobiDB-lite"/>
    </source>
</evidence>
<dbReference type="RefSeq" id="WP_024895502.1">
    <property type="nucleotide sequence ID" value="NZ_LWRY01000158.1"/>
</dbReference>
<name>A0A1C2IRJ1_ACITH</name>
<dbReference type="InterPro" id="IPR018713">
    <property type="entry name" value="MPAB/Lcp_cat_dom"/>
</dbReference>
<dbReference type="Proteomes" id="UP000095008">
    <property type="component" value="Unassembled WGS sequence"/>
</dbReference>
<dbReference type="PANTHER" id="PTHR36124:SF1">
    <property type="entry name" value="ER-BOUND OXYGENASE MPAB_MPAB'_RUBBER OXYGENASE CATALYTIC DOMAIN-CONTAINING PROTEIN"/>
    <property type="match status" value="1"/>
</dbReference>
<sequence>MTTAYDREILQLDPVKDHCRITFLMATCVYPFDIPRALELALFRTYAVPRISGLLRHTGELTEHTRKRYDDTDLLLSELIEHGYDSPRGQAAIENINRQHAKYTIRNEDYLYVLSTFIFEPIRWIARFGHPPLSEKERLAWFHFWRAIGMRMNIQGIHDEYAELEQFNQSYEAERFHYSNSNRCVAEKTIDLLLGFYMPPVLFRLGRPAVYALLDRPLLNALGLPGQSIWLSRILTRALHLRGRIASALPIRNKPVMRTQLHRPSYPDGYRIDDLGPEKPTQQRD</sequence>
<protein>
    <recommendedName>
        <fullName evidence="2">ER-bound oxygenase mpaB/mpaB'/Rubber oxygenase catalytic domain-containing protein</fullName>
    </recommendedName>
</protein>
<keyword evidence="6" id="KW-1185">Reference proteome</keyword>
<feature type="region of interest" description="Disordered" evidence="1">
    <location>
        <begin position="261"/>
        <end position="285"/>
    </location>
</feature>
<dbReference type="GO" id="GO:0016491">
    <property type="term" value="F:oxidoreductase activity"/>
    <property type="evidence" value="ECO:0007669"/>
    <property type="project" value="InterPro"/>
</dbReference>
<dbReference type="PANTHER" id="PTHR36124">
    <property type="match status" value="1"/>
</dbReference>
<dbReference type="eggNOG" id="COG3662">
    <property type="taxonomic scope" value="Bacteria"/>
</dbReference>
<evidence type="ECO:0000313" key="6">
    <source>
        <dbReference type="Proteomes" id="UP000095008"/>
    </source>
</evidence>
<organism evidence="3 5">
    <name type="scientific">Acidithiobacillus thiooxidans</name>
    <name type="common">Thiobacillus thiooxidans</name>
    <dbReference type="NCBI Taxonomy" id="930"/>
    <lineage>
        <taxon>Bacteria</taxon>
        <taxon>Pseudomonadati</taxon>
        <taxon>Pseudomonadota</taxon>
        <taxon>Acidithiobacillia</taxon>
        <taxon>Acidithiobacillales</taxon>
        <taxon>Acidithiobacillaceae</taxon>
        <taxon>Acidithiobacillus</taxon>
    </lineage>
</organism>
<reference evidence="3 5" key="1">
    <citation type="journal article" date="2016" name="Int. J. Mol. Sci.">
        <title>Comparative genomics of the extreme acidophile Acidithiobacillus thiooxidans reveals intraspecific divergence and niche adaptation.</title>
        <authorList>
            <person name="Zhang X."/>
            <person name="Feng X."/>
            <person name="Tao J."/>
            <person name="Ma L."/>
            <person name="Xiao Y."/>
            <person name="Liang Y."/>
            <person name="Liu X."/>
            <person name="Yin H."/>
        </authorList>
    </citation>
    <scope>NUCLEOTIDE SEQUENCE [LARGE SCALE GENOMIC DNA]</scope>
    <source>
        <strain evidence="3 5">A02</strain>
        <strain evidence="4">DXS-W</strain>
    </source>
</reference>